<dbReference type="EMBL" id="JACHXP010000001">
    <property type="protein sequence ID" value="MBB3188946.1"/>
    <property type="molecule type" value="Genomic_DNA"/>
</dbReference>
<feature type="transmembrane region" description="Helical" evidence="1">
    <location>
        <begin position="6"/>
        <end position="23"/>
    </location>
</feature>
<evidence type="ECO:0000313" key="3">
    <source>
        <dbReference type="Proteomes" id="UP000547614"/>
    </source>
</evidence>
<evidence type="ECO:0000313" key="2">
    <source>
        <dbReference type="EMBL" id="MBB3188946.1"/>
    </source>
</evidence>
<proteinExistence type="predicted"/>
<organism evidence="2 3">
    <name type="scientific">Halomonas cerina</name>
    <dbReference type="NCBI Taxonomy" id="447424"/>
    <lineage>
        <taxon>Bacteria</taxon>
        <taxon>Pseudomonadati</taxon>
        <taxon>Pseudomonadota</taxon>
        <taxon>Gammaproteobacteria</taxon>
        <taxon>Oceanospirillales</taxon>
        <taxon>Halomonadaceae</taxon>
        <taxon>Halomonas</taxon>
    </lineage>
</organism>
<comment type="caution">
    <text evidence="2">The sequence shown here is derived from an EMBL/GenBank/DDBJ whole genome shotgun (WGS) entry which is preliminary data.</text>
</comment>
<protein>
    <submittedName>
        <fullName evidence="2">Uncharacterized protein</fullName>
    </submittedName>
</protein>
<keyword evidence="3" id="KW-1185">Reference proteome</keyword>
<reference evidence="2 3" key="1">
    <citation type="submission" date="2020-08" db="EMBL/GenBank/DDBJ databases">
        <title>Genomic Encyclopedia of Type Strains, Phase III (KMG-III): the genomes of soil and plant-associated and newly described type strains.</title>
        <authorList>
            <person name="Whitman W."/>
        </authorList>
    </citation>
    <scope>NUCLEOTIDE SEQUENCE [LARGE SCALE GENOMIC DNA]</scope>
    <source>
        <strain evidence="2 3">CECT 7282</strain>
    </source>
</reference>
<keyword evidence="1" id="KW-0812">Transmembrane</keyword>
<keyword evidence="1" id="KW-1133">Transmembrane helix</keyword>
<accession>A0A839V8R0</accession>
<dbReference type="Proteomes" id="UP000547614">
    <property type="component" value="Unassembled WGS sequence"/>
</dbReference>
<dbReference type="RefSeq" id="WP_183323561.1">
    <property type="nucleotide sequence ID" value="NZ_JACHXP010000001.1"/>
</dbReference>
<evidence type="ECO:0000256" key="1">
    <source>
        <dbReference type="SAM" id="Phobius"/>
    </source>
</evidence>
<keyword evidence="1" id="KW-0472">Membrane</keyword>
<dbReference type="AlphaFoldDB" id="A0A839V8R0"/>
<name>A0A839V8R0_9GAMM</name>
<gene>
    <name evidence="2" type="ORF">FHR94_000164</name>
</gene>
<sequence length="204" mass="23684">MPLTEIAAIAGPIVALIGAYLAYSHRRQIKLQVAEKRLAAYEALWDKMGIASPVRLTEWKAEPLTQQEREKLFDDFTAWYFKNGNGMFLGGRTRSVYLRVKDNLICDLAYYEPLSIREKLRQLPSERQEQARGYLSIRQLSLLRNRMKADLDVYGLPYHVDLDGDDKAFLDCCGEDLSSKPWIRRQRMPKKIDQNVKIFPKQES</sequence>